<evidence type="ECO:0000256" key="1">
    <source>
        <dbReference type="ARBA" id="ARBA00023118"/>
    </source>
</evidence>
<reference evidence="2" key="1">
    <citation type="submission" date="2019-11" db="EMBL/GenBank/DDBJ databases">
        <authorList>
            <person name="Feng L."/>
        </authorList>
    </citation>
    <scope>NUCLEOTIDE SEQUENCE</scope>
    <source>
        <strain evidence="2">AcaccaeLFYP115</strain>
    </source>
</reference>
<dbReference type="InterPro" id="IPR013421">
    <property type="entry name" value="CRISPR-assoc_prot_Cas5_HALMA"/>
</dbReference>
<keyword evidence="1" id="KW-0051">Antiviral defense</keyword>
<dbReference type="NCBIfam" id="TIGR02592">
    <property type="entry name" value="cas_Cas5h"/>
    <property type="match status" value="1"/>
</dbReference>
<dbReference type="AlphaFoldDB" id="A0A6N2RCD7"/>
<dbReference type="EMBL" id="CACRSQ010000002">
    <property type="protein sequence ID" value="VYS77490.1"/>
    <property type="molecule type" value="Genomic_DNA"/>
</dbReference>
<dbReference type="InterPro" id="IPR013422">
    <property type="entry name" value="CRISPR-assoc_prot_Cas5_N"/>
</dbReference>
<accession>A0A6N2RCD7</accession>
<dbReference type="NCBIfam" id="TIGR02593">
    <property type="entry name" value="CRISPR_cas5"/>
    <property type="match status" value="1"/>
</dbReference>
<proteinExistence type="predicted"/>
<name>A0A6N2RCD7_9FIRM</name>
<dbReference type="RefSeq" id="WP_006565554.1">
    <property type="nucleotide sequence ID" value="NZ_BAABZP010000001.1"/>
</dbReference>
<dbReference type="GO" id="GO:0051607">
    <property type="term" value="P:defense response to virus"/>
    <property type="evidence" value="ECO:0007669"/>
    <property type="project" value="UniProtKB-KW"/>
</dbReference>
<protein>
    <recommendedName>
        <fullName evidence="3">Type I-B CRISPR-associated protein Cas5</fullName>
    </recommendedName>
</protein>
<evidence type="ECO:0000313" key="2">
    <source>
        <dbReference type="EMBL" id="VYS77490.1"/>
    </source>
</evidence>
<organism evidence="2">
    <name type="scientific">Anaerostipes caccae</name>
    <dbReference type="NCBI Taxonomy" id="105841"/>
    <lineage>
        <taxon>Bacteria</taxon>
        <taxon>Bacillati</taxon>
        <taxon>Bacillota</taxon>
        <taxon>Clostridia</taxon>
        <taxon>Lachnospirales</taxon>
        <taxon>Lachnospiraceae</taxon>
        <taxon>Anaerostipes</taxon>
    </lineage>
</organism>
<gene>
    <name evidence="2" type="ORF">ACLFYP115_00350</name>
</gene>
<sequence length="252" mass="29254">MEVCKVTLKGRTAFFKKPDVNSYYYFTYGQIHKVVLLGIFGAILGYSGYESIKTEKRKKDSAEGPGFPEFYERLKDCRFSIVPKNEKGWIPKKIQYFNNSVGYASREQGGNLIIKEQWLESPEWDIFILLDGEESRKLSEALMDRCCVYSPYLGKNDHPADLLNPDIIEAEEVSPEGRQLDCLLPKGKVTFAYLDEDDDEEEDFYKYEEGLPYALNPFTNLYVTEPFVYTNQYVKECELPLYRAGKNIIVFY</sequence>
<evidence type="ECO:0008006" key="3">
    <source>
        <dbReference type="Google" id="ProtNLM"/>
    </source>
</evidence>